<dbReference type="InterPro" id="IPR009057">
    <property type="entry name" value="Homeodomain-like_sf"/>
</dbReference>
<comment type="caution">
    <text evidence="5">The sequence shown here is derived from an EMBL/GenBank/DDBJ whole genome shotgun (WGS) entry which is preliminary data.</text>
</comment>
<dbReference type="PROSITE" id="PS01124">
    <property type="entry name" value="HTH_ARAC_FAMILY_2"/>
    <property type="match status" value="1"/>
</dbReference>
<dbReference type="PANTHER" id="PTHR46796">
    <property type="entry name" value="HTH-TYPE TRANSCRIPTIONAL ACTIVATOR RHAS-RELATED"/>
    <property type="match status" value="1"/>
</dbReference>
<evidence type="ECO:0000313" key="6">
    <source>
        <dbReference type="Proteomes" id="UP000031672"/>
    </source>
</evidence>
<dbReference type="EMBL" id="JTKH01000013">
    <property type="protein sequence ID" value="KII78703.1"/>
    <property type="molecule type" value="Genomic_DNA"/>
</dbReference>
<dbReference type="GO" id="GO:0043565">
    <property type="term" value="F:sequence-specific DNA binding"/>
    <property type="evidence" value="ECO:0007669"/>
    <property type="project" value="InterPro"/>
</dbReference>
<dbReference type="PANTHER" id="PTHR46796:SF11">
    <property type="entry name" value="TRANSCRIPTIONAL REGULATOR-RELATED"/>
    <property type="match status" value="1"/>
</dbReference>
<name>A0A0C2NSG2_9VIBR</name>
<dbReference type="SUPFAM" id="SSF51215">
    <property type="entry name" value="Regulatory protein AraC"/>
    <property type="match status" value="1"/>
</dbReference>
<evidence type="ECO:0000313" key="5">
    <source>
        <dbReference type="EMBL" id="KII78703.1"/>
    </source>
</evidence>
<dbReference type="GO" id="GO:0003700">
    <property type="term" value="F:DNA-binding transcription factor activity"/>
    <property type="evidence" value="ECO:0007669"/>
    <property type="project" value="InterPro"/>
</dbReference>
<evidence type="ECO:0000256" key="1">
    <source>
        <dbReference type="ARBA" id="ARBA00023015"/>
    </source>
</evidence>
<dbReference type="AlphaFoldDB" id="A0A0C2NSG2"/>
<feature type="domain" description="HTH araC/xylS-type" evidence="4">
    <location>
        <begin position="169"/>
        <end position="265"/>
    </location>
</feature>
<protein>
    <submittedName>
        <fullName evidence="5">AraC family transcriptional regulator</fullName>
    </submittedName>
</protein>
<dbReference type="Proteomes" id="UP000031672">
    <property type="component" value="Unassembled WGS sequence"/>
</dbReference>
<dbReference type="OrthoDB" id="9809338at2"/>
<dbReference type="InterPro" id="IPR003313">
    <property type="entry name" value="AraC-bd"/>
</dbReference>
<keyword evidence="3" id="KW-0804">Transcription</keyword>
<reference evidence="5 6" key="1">
    <citation type="submission" date="2014-11" db="EMBL/GenBank/DDBJ databases">
        <title>Draft Genome Sequence of Vibrio piscirenalis strains CECT 8603T and CECT 8604, two marine Gammaproteobacterium isolated from cultured gilthead sea bream (Sparus aurata).</title>
        <authorList>
            <person name="Arahal D.R."/>
            <person name="Rodrigo-Torres L."/>
            <person name="Lucena T."/>
            <person name="Pujalte M.J."/>
        </authorList>
    </citation>
    <scope>NUCLEOTIDE SEQUENCE [LARGE SCALE GENOMIC DNA]</scope>
    <source>
        <strain evidence="5 6">DCR 1-4-2</strain>
    </source>
</reference>
<dbReference type="InterPro" id="IPR018060">
    <property type="entry name" value="HTH_AraC"/>
</dbReference>
<keyword evidence="6" id="KW-1185">Reference proteome</keyword>
<accession>A0A0C2K9K7</accession>
<gene>
    <name evidence="5" type="ORF">OJ16_09630</name>
</gene>
<dbReference type="RefSeq" id="WP_040989837.1">
    <property type="nucleotide sequence ID" value="NZ_JTKH01000013.1"/>
</dbReference>
<evidence type="ECO:0000256" key="3">
    <source>
        <dbReference type="ARBA" id="ARBA00023163"/>
    </source>
</evidence>
<dbReference type="STRING" id="1461322.OJ16_09630"/>
<sequence>MDSVKYSNTISESINLIDARYQQFAFQRHYHLDFHIGLITQGEQRFHHQGQQHHIGQGQVVLMAPDELHDGNSVLERGYQTKVFVIDPSWLTQLAQYTQPDQILSFRQTIISNPAIFNQLYQLHRLLGDDSQSQLAKDCLPLEGFDQLFSQFGYGQQEKVTPLGRQSIATLKSFILDHLDQPIRLEQLANLCHLTPTQFQRHFKMQMGITPYAWLSRLRLEHGMRLLQQGHNATYVAHQIGFYDQAHFSKAFKHNFGVPPAKISE</sequence>
<evidence type="ECO:0000256" key="2">
    <source>
        <dbReference type="ARBA" id="ARBA00023125"/>
    </source>
</evidence>
<dbReference type="Gene3D" id="1.10.10.60">
    <property type="entry name" value="Homeodomain-like"/>
    <property type="match status" value="1"/>
</dbReference>
<keyword evidence="1" id="KW-0805">Transcription regulation</keyword>
<accession>A0A0C2NSG2</accession>
<organism evidence="5 6">
    <name type="scientific">Vibrio renipiscarius</name>
    <dbReference type="NCBI Taxonomy" id="1461322"/>
    <lineage>
        <taxon>Bacteria</taxon>
        <taxon>Pseudomonadati</taxon>
        <taxon>Pseudomonadota</taxon>
        <taxon>Gammaproteobacteria</taxon>
        <taxon>Vibrionales</taxon>
        <taxon>Vibrionaceae</taxon>
        <taxon>Vibrio</taxon>
    </lineage>
</organism>
<evidence type="ECO:0000259" key="4">
    <source>
        <dbReference type="PROSITE" id="PS01124"/>
    </source>
</evidence>
<dbReference type="Pfam" id="PF02311">
    <property type="entry name" value="AraC_binding"/>
    <property type="match status" value="1"/>
</dbReference>
<dbReference type="SUPFAM" id="SSF46689">
    <property type="entry name" value="Homeodomain-like"/>
    <property type="match status" value="2"/>
</dbReference>
<dbReference type="InterPro" id="IPR037923">
    <property type="entry name" value="HTH-like"/>
</dbReference>
<keyword evidence="2" id="KW-0238">DNA-binding</keyword>
<dbReference type="SMART" id="SM00342">
    <property type="entry name" value="HTH_ARAC"/>
    <property type="match status" value="1"/>
</dbReference>
<proteinExistence type="predicted"/>
<dbReference type="Pfam" id="PF12833">
    <property type="entry name" value="HTH_18"/>
    <property type="match status" value="1"/>
</dbReference>
<dbReference type="InterPro" id="IPR050204">
    <property type="entry name" value="AraC_XylS_family_regulators"/>
</dbReference>